<dbReference type="Proteomes" id="UP001059272">
    <property type="component" value="Chromosome"/>
</dbReference>
<sequence>MHIEVKSIREGVYLLWRLDLLDEARQFALGGKRDLLRCNGVINNSIDRMLRDNDGDMDIVRKVIRYQERYKNRFIDESSVTWIAHDKNACVYFWLFIFRRFTCQNTLLDEITRYSRRLYRRDRNKHKIIRDELPLRTPDTAEQCLIAGLYILDILPLYLGDLQDILDEIRKEYSRIRSSIKDEFSWFSEAESVHIEWVWEQLNKNNYLLSDFGSSEISQNIKFRSIPFIYYLWNERRDTKTLFLNTLRKRYANMKHRKKVATKAPVNIRISESSKKTLVKLEKRFNRNRADVIEFLIEKAWAELNQKN</sequence>
<evidence type="ECO:0000313" key="1">
    <source>
        <dbReference type="EMBL" id="UVO06918.1"/>
    </source>
</evidence>
<proteinExistence type="predicted"/>
<dbReference type="AlphaFoldDB" id="A0AAE9NNI9"/>
<dbReference type="KEGG" id="ppoo:LW347_13440"/>
<evidence type="ECO:0000313" key="2">
    <source>
        <dbReference type="Proteomes" id="UP001059272"/>
    </source>
</evidence>
<organism evidence="1 2">
    <name type="scientific">Pectobacterium polonicum</name>
    <dbReference type="NCBI Taxonomy" id="2485124"/>
    <lineage>
        <taxon>Bacteria</taxon>
        <taxon>Pseudomonadati</taxon>
        <taxon>Pseudomonadota</taxon>
        <taxon>Gammaproteobacteria</taxon>
        <taxon>Enterobacterales</taxon>
        <taxon>Pectobacteriaceae</taxon>
        <taxon>Pectobacterium</taxon>
    </lineage>
</organism>
<accession>A0AAE9NNI9</accession>
<reference evidence="1" key="1">
    <citation type="submission" date="2021-12" db="EMBL/GenBank/DDBJ databases">
        <title>Genome sequence of novel Pectobacterium sp. causing blackleg.</title>
        <authorList>
            <person name="Wang J."/>
        </authorList>
    </citation>
    <scope>NUCLEOTIDE SEQUENCE</scope>
    <source>
        <strain evidence="1">BY21311</strain>
    </source>
</reference>
<protein>
    <submittedName>
        <fullName evidence="1">Uncharacterized protein</fullName>
    </submittedName>
</protein>
<dbReference type="RefSeq" id="WP_258882574.1">
    <property type="nucleotide sequence ID" value="NZ_CP090065.1"/>
</dbReference>
<name>A0AAE9NNI9_9GAMM</name>
<dbReference type="EMBL" id="CP090065">
    <property type="protein sequence ID" value="UVO06918.1"/>
    <property type="molecule type" value="Genomic_DNA"/>
</dbReference>
<gene>
    <name evidence="1" type="ORF">LW347_13440</name>
</gene>